<dbReference type="GO" id="GO:0101006">
    <property type="term" value="F:protein histidine phosphatase activity"/>
    <property type="evidence" value="ECO:0007669"/>
    <property type="project" value="TreeGrafter"/>
</dbReference>
<protein>
    <submittedName>
        <fullName evidence="2">Histidine phosphatase family protein</fullName>
    </submittedName>
</protein>
<dbReference type="OrthoDB" id="4697614at2"/>
<dbReference type="GO" id="GO:0070297">
    <property type="term" value="P:regulation of phosphorelay signal transduction system"/>
    <property type="evidence" value="ECO:0007669"/>
    <property type="project" value="TreeGrafter"/>
</dbReference>
<feature type="binding site" evidence="1">
    <location>
        <begin position="33"/>
        <end position="34"/>
    </location>
    <ligand>
        <name>substrate</name>
    </ligand>
</feature>
<dbReference type="Proteomes" id="UP000309133">
    <property type="component" value="Unassembled WGS sequence"/>
</dbReference>
<accession>A0A4V3WSL3</accession>
<evidence type="ECO:0000313" key="3">
    <source>
        <dbReference type="Proteomes" id="UP000309133"/>
    </source>
</evidence>
<dbReference type="PANTHER" id="PTHR48100:SF15">
    <property type="entry name" value="SEDOHEPTULOSE 1,7-BISPHOSPHATASE"/>
    <property type="match status" value="1"/>
</dbReference>
<organism evidence="2 3">
    <name type="scientific">Naasia lichenicola</name>
    <dbReference type="NCBI Taxonomy" id="2565933"/>
    <lineage>
        <taxon>Bacteria</taxon>
        <taxon>Bacillati</taxon>
        <taxon>Actinomycetota</taxon>
        <taxon>Actinomycetes</taxon>
        <taxon>Micrococcales</taxon>
        <taxon>Microbacteriaceae</taxon>
        <taxon>Naasia</taxon>
    </lineage>
</organism>
<dbReference type="Pfam" id="PF00300">
    <property type="entry name" value="His_Phos_1"/>
    <property type="match status" value="1"/>
</dbReference>
<comment type="caution">
    <text evidence="2">The sequence shown here is derived from an EMBL/GenBank/DDBJ whole genome shotgun (WGS) entry which is preliminary data.</text>
</comment>
<dbReference type="Gene3D" id="3.40.50.1240">
    <property type="entry name" value="Phosphoglycerate mutase-like"/>
    <property type="match status" value="1"/>
</dbReference>
<dbReference type="RefSeq" id="WP_136428887.1">
    <property type="nucleotide sequence ID" value="NZ_SSSM01000006.1"/>
</dbReference>
<dbReference type="EMBL" id="SSSM01000006">
    <property type="protein sequence ID" value="THG28527.1"/>
    <property type="molecule type" value="Genomic_DNA"/>
</dbReference>
<evidence type="ECO:0000256" key="1">
    <source>
        <dbReference type="PIRSR" id="PIRSR613078-2"/>
    </source>
</evidence>
<dbReference type="InterPro" id="IPR029033">
    <property type="entry name" value="His_PPase_superfam"/>
</dbReference>
<sequence>MAISETTGHGPNEPRVVLVRHGETEWSRTGQHTGRTDIPLSQAGEYKAQLVGDALAGIPFGLVLSSPLGRARETARLAGFSNAQPDPDLLEWDYGGYEGITSAEIIERRGSPWTIWTDGVPPGETPGESAGDVSIRAQSICDRIEPVLEAGGKVLLFSHGHFLRALAARWLGLEVKDGSLLALDTASISSLGFEHGRRVITGWNRVPGR</sequence>
<proteinExistence type="predicted"/>
<dbReference type="AlphaFoldDB" id="A0A4V3WSL3"/>
<dbReference type="InterPro" id="IPR013078">
    <property type="entry name" value="His_Pase_superF_clade-1"/>
</dbReference>
<gene>
    <name evidence="2" type="ORF">E6C64_17075</name>
</gene>
<dbReference type="CDD" id="cd07067">
    <property type="entry name" value="HP_PGM_like"/>
    <property type="match status" value="1"/>
</dbReference>
<name>A0A4V3WSL3_9MICO</name>
<dbReference type="InterPro" id="IPR050275">
    <property type="entry name" value="PGM_Phosphatase"/>
</dbReference>
<dbReference type="PANTHER" id="PTHR48100">
    <property type="entry name" value="BROAD-SPECIFICITY PHOSPHATASE YOR283W-RELATED"/>
    <property type="match status" value="1"/>
</dbReference>
<evidence type="ECO:0000313" key="2">
    <source>
        <dbReference type="EMBL" id="THG28527.1"/>
    </source>
</evidence>
<dbReference type="SUPFAM" id="SSF53254">
    <property type="entry name" value="Phosphoglycerate mutase-like"/>
    <property type="match status" value="1"/>
</dbReference>
<keyword evidence="3" id="KW-1185">Reference proteome</keyword>
<feature type="binding site" evidence="1">
    <location>
        <position position="70"/>
    </location>
    <ligand>
        <name>substrate</name>
    </ligand>
</feature>
<reference evidence="2 3" key="1">
    <citation type="submission" date="2019-04" db="EMBL/GenBank/DDBJ databases">
        <authorList>
            <person name="Jiang L."/>
        </authorList>
    </citation>
    <scope>NUCLEOTIDE SEQUENCE [LARGE SCALE GENOMIC DNA]</scope>
    <source>
        <strain evidence="2 3">YIM 131853</strain>
    </source>
</reference>
<dbReference type="SMART" id="SM00855">
    <property type="entry name" value="PGAM"/>
    <property type="match status" value="1"/>
</dbReference>